<reference evidence="2 3" key="1">
    <citation type="journal article" date="2018" name="Nat. Genet.">
        <title>Extensive intraspecific gene order and gene structural variations between Mo17 and other maize genomes.</title>
        <authorList>
            <person name="Sun S."/>
            <person name="Zhou Y."/>
            <person name="Chen J."/>
            <person name="Shi J."/>
            <person name="Zhao H."/>
            <person name="Zhao H."/>
            <person name="Song W."/>
            <person name="Zhang M."/>
            <person name="Cui Y."/>
            <person name="Dong X."/>
            <person name="Liu H."/>
            <person name="Ma X."/>
            <person name="Jiao Y."/>
            <person name="Wang B."/>
            <person name="Wei X."/>
            <person name="Stein J.C."/>
            <person name="Glaubitz J.C."/>
            <person name="Lu F."/>
            <person name="Yu G."/>
            <person name="Liang C."/>
            <person name="Fengler K."/>
            <person name="Li B."/>
            <person name="Rafalski A."/>
            <person name="Schnable P.S."/>
            <person name="Ware D.H."/>
            <person name="Buckler E.S."/>
            <person name="Lai J."/>
        </authorList>
    </citation>
    <scope>NUCLEOTIDE SEQUENCE [LARGE SCALE GENOMIC DNA]</scope>
    <source>
        <strain evidence="3">cv. Missouri 17</strain>
        <tissue evidence="2">Seedling</tissue>
    </source>
</reference>
<name>A0A3L6DMI4_MAIZE</name>
<dbReference type="Proteomes" id="UP000251960">
    <property type="component" value="Chromosome 8"/>
</dbReference>
<evidence type="ECO:0000313" key="3">
    <source>
        <dbReference type="Proteomes" id="UP000251960"/>
    </source>
</evidence>
<accession>A0A3L6DMI4</accession>
<gene>
    <name evidence="2" type="ORF">Zm00014a_034033</name>
</gene>
<comment type="caution">
    <text evidence="2">The sequence shown here is derived from an EMBL/GenBank/DDBJ whole genome shotgun (WGS) entry which is preliminary data.</text>
</comment>
<dbReference type="AlphaFoldDB" id="A0A3L6DMI4"/>
<feature type="domain" description="Reverse transcriptase" evidence="1">
    <location>
        <begin position="1"/>
        <end position="88"/>
    </location>
</feature>
<sequence length="88" mass="10317">MVSGLIEHIILRGVAILQYADDTIICVKHDLERARDMKFLLYLYEMLVGLKINFNRSEIVVVNDRNWGQIYAEMFDCQIGYFPIKYLG</sequence>
<dbReference type="InterPro" id="IPR000477">
    <property type="entry name" value="RT_dom"/>
</dbReference>
<evidence type="ECO:0000259" key="1">
    <source>
        <dbReference type="PROSITE" id="PS50878"/>
    </source>
</evidence>
<dbReference type="PROSITE" id="PS50878">
    <property type="entry name" value="RT_POL"/>
    <property type="match status" value="1"/>
</dbReference>
<protein>
    <recommendedName>
        <fullName evidence="1">Reverse transcriptase domain-containing protein</fullName>
    </recommendedName>
</protein>
<evidence type="ECO:0000313" key="2">
    <source>
        <dbReference type="EMBL" id="PWZ09805.1"/>
    </source>
</evidence>
<dbReference type="EMBL" id="NCVQ01000009">
    <property type="protein sequence ID" value="PWZ09805.1"/>
    <property type="molecule type" value="Genomic_DNA"/>
</dbReference>
<organism evidence="2 3">
    <name type="scientific">Zea mays</name>
    <name type="common">Maize</name>
    <dbReference type="NCBI Taxonomy" id="4577"/>
    <lineage>
        <taxon>Eukaryota</taxon>
        <taxon>Viridiplantae</taxon>
        <taxon>Streptophyta</taxon>
        <taxon>Embryophyta</taxon>
        <taxon>Tracheophyta</taxon>
        <taxon>Spermatophyta</taxon>
        <taxon>Magnoliopsida</taxon>
        <taxon>Liliopsida</taxon>
        <taxon>Poales</taxon>
        <taxon>Poaceae</taxon>
        <taxon>PACMAD clade</taxon>
        <taxon>Panicoideae</taxon>
        <taxon>Andropogonodae</taxon>
        <taxon>Andropogoneae</taxon>
        <taxon>Tripsacinae</taxon>
        <taxon>Zea</taxon>
    </lineage>
</organism>
<proteinExistence type="predicted"/>